<proteinExistence type="predicted"/>
<evidence type="ECO:0008006" key="3">
    <source>
        <dbReference type="Google" id="ProtNLM"/>
    </source>
</evidence>
<name>A0A9X3EJT2_9BACT</name>
<gene>
    <name evidence="1" type="ORF">OV079_02645</name>
</gene>
<dbReference type="AlphaFoldDB" id="A0A9X3EJT2"/>
<reference evidence="1" key="1">
    <citation type="submission" date="2022-11" db="EMBL/GenBank/DDBJ databases">
        <title>Minimal conservation of predation-associated metabolite biosynthetic gene clusters underscores biosynthetic potential of Myxococcota including descriptions for ten novel species: Archangium lansinium sp. nov., Myxococcus landrumus sp. nov., Nannocystis bai.</title>
        <authorList>
            <person name="Ahearne A."/>
            <person name="Stevens C."/>
            <person name="Phillips K."/>
        </authorList>
    </citation>
    <scope>NUCLEOTIDE SEQUENCE</scope>
    <source>
        <strain evidence="1">Na p29</strain>
    </source>
</reference>
<dbReference type="Proteomes" id="UP001150924">
    <property type="component" value="Unassembled WGS sequence"/>
</dbReference>
<organism evidence="1 2">
    <name type="scientific">Nannocystis pusilla</name>
    <dbReference type="NCBI Taxonomy" id="889268"/>
    <lineage>
        <taxon>Bacteria</taxon>
        <taxon>Pseudomonadati</taxon>
        <taxon>Myxococcota</taxon>
        <taxon>Polyangia</taxon>
        <taxon>Nannocystales</taxon>
        <taxon>Nannocystaceae</taxon>
        <taxon>Nannocystis</taxon>
    </lineage>
</organism>
<dbReference type="RefSeq" id="WP_267766035.1">
    <property type="nucleotide sequence ID" value="NZ_JAPNKE010000002.1"/>
</dbReference>
<dbReference type="EMBL" id="JAPNKE010000002">
    <property type="protein sequence ID" value="MCY1004485.1"/>
    <property type="molecule type" value="Genomic_DNA"/>
</dbReference>
<keyword evidence="2" id="KW-1185">Reference proteome</keyword>
<evidence type="ECO:0000313" key="2">
    <source>
        <dbReference type="Proteomes" id="UP001150924"/>
    </source>
</evidence>
<comment type="caution">
    <text evidence="1">The sequence shown here is derived from an EMBL/GenBank/DDBJ whole genome shotgun (WGS) entry which is preliminary data.</text>
</comment>
<accession>A0A9X3EJT2</accession>
<sequence length="312" mass="35490">MNEGEKIHVFIDTCTLEKFRFDLNSSHLRKVLDADEVVLHTTKLTMLELHERMNVIIREIRHLSAKVSRVVREDEWKEHHLVPDAYRKCCGFEHDGAGADLGKLIELYVGCRLPFKKSKKPQFRDALAMLSLHHWAATNKVFVLTVSEDGDWAGSPDFPWFKRVALADVISELHKMDVERRALDGDRVAEELERAESELLEALTAVTPGIREGFQVRVDLVSSVRVVVQNIRKAGCELIARASFVAQGSGDVFDAFEHEWDLSEPVSGLVEAIFTENYVLVEVRAIEWNVELPYDPARPRSGALSARKKFEE</sequence>
<protein>
    <recommendedName>
        <fullName evidence="3">DUF4935 domain-containing protein</fullName>
    </recommendedName>
</protein>
<evidence type="ECO:0000313" key="1">
    <source>
        <dbReference type="EMBL" id="MCY1004485.1"/>
    </source>
</evidence>